<sequence length="346" mass="38723">MDFNTPRLSCIAIVDFSQDIRFVYVTESFTELLGWDTRETIGRPGADLVHPDEFSVVRELHYDTIRQDKAAVLAYLRLKHKDPLKGFVLCAISRTIVHNVLVGSITPATQGVKALQNASTAQEVDFVTPYARDFEFRRWGDPSPMPPSPLPDFCTLLDETVDGAEPSAERKDGLLSFKPLPKQSPRVALILDRFSIHCPIQYCSNDLFVETTTVMGRSFYDFVLPKNEHQVREWIDVIKAWGVNERGQPSNGGFGYGKFTLLPKGRDSRGERINDGADGKTTTNRRRDILASSRGHSARPHPQSGGHNRPRPQVHVYTKETVVDAIFSAHSDGILVILRPTTLPSP</sequence>
<name>A0A0C3DFE7_9AGAM</name>
<dbReference type="CDD" id="cd00130">
    <property type="entry name" value="PAS"/>
    <property type="match status" value="1"/>
</dbReference>
<dbReference type="InterPro" id="IPR000014">
    <property type="entry name" value="PAS"/>
</dbReference>
<accession>A0A0C3DFE7</accession>
<dbReference type="AlphaFoldDB" id="A0A0C3DFE7"/>
<dbReference type="SUPFAM" id="SSF55785">
    <property type="entry name" value="PYP-like sensor domain (PAS domain)"/>
    <property type="match status" value="1"/>
</dbReference>
<feature type="region of interest" description="Disordered" evidence="1">
    <location>
        <begin position="265"/>
        <end position="312"/>
    </location>
</feature>
<protein>
    <recommendedName>
        <fullName evidence="2">PAS domain-containing protein</fullName>
    </recommendedName>
</protein>
<organism evidence="3 4">
    <name type="scientific">Scleroderma citrinum Foug A</name>
    <dbReference type="NCBI Taxonomy" id="1036808"/>
    <lineage>
        <taxon>Eukaryota</taxon>
        <taxon>Fungi</taxon>
        <taxon>Dikarya</taxon>
        <taxon>Basidiomycota</taxon>
        <taxon>Agaricomycotina</taxon>
        <taxon>Agaricomycetes</taxon>
        <taxon>Agaricomycetidae</taxon>
        <taxon>Boletales</taxon>
        <taxon>Sclerodermatineae</taxon>
        <taxon>Sclerodermataceae</taxon>
        <taxon>Scleroderma</taxon>
    </lineage>
</organism>
<keyword evidence="4" id="KW-1185">Reference proteome</keyword>
<dbReference type="Proteomes" id="UP000053989">
    <property type="component" value="Unassembled WGS sequence"/>
</dbReference>
<gene>
    <name evidence="3" type="ORF">SCLCIDRAFT_1221629</name>
</gene>
<dbReference type="InterPro" id="IPR035965">
    <property type="entry name" value="PAS-like_dom_sf"/>
</dbReference>
<dbReference type="HOGENOM" id="CLU_049061_0_0_1"/>
<reference evidence="3 4" key="1">
    <citation type="submission" date="2014-04" db="EMBL/GenBank/DDBJ databases">
        <authorList>
            <consortium name="DOE Joint Genome Institute"/>
            <person name="Kuo A."/>
            <person name="Kohler A."/>
            <person name="Nagy L.G."/>
            <person name="Floudas D."/>
            <person name="Copeland A."/>
            <person name="Barry K.W."/>
            <person name="Cichocki N."/>
            <person name="Veneault-Fourrey C."/>
            <person name="LaButti K."/>
            <person name="Lindquist E.A."/>
            <person name="Lipzen A."/>
            <person name="Lundell T."/>
            <person name="Morin E."/>
            <person name="Murat C."/>
            <person name="Sun H."/>
            <person name="Tunlid A."/>
            <person name="Henrissat B."/>
            <person name="Grigoriev I.V."/>
            <person name="Hibbett D.S."/>
            <person name="Martin F."/>
            <person name="Nordberg H.P."/>
            <person name="Cantor M.N."/>
            <person name="Hua S.X."/>
        </authorList>
    </citation>
    <scope>NUCLEOTIDE SEQUENCE [LARGE SCALE GENOMIC DNA]</scope>
    <source>
        <strain evidence="3 4">Foug A</strain>
    </source>
</reference>
<evidence type="ECO:0000256" key="1">
    <source>
        <dbReference type="SAM" id="MobiDB-lite"/>
    </source>
</evidence>
<dbReference type="NCBIfam" id="TIGR00229">
    <property type="entry name" value="sensory_box"/>
    <property type="match status" value="1"/>
</dbReference>
<dbReference type="Gene3D" id="3.30.450.20">
    <property type="entry name" value="PAS domain"/>
    <property type="match status" value="1"/>
</dbReference>
<dbReference type="InterPro" id="IPR013655">
    <property type="entry name" value="PAS_fold_3"/>
</dbReference>
<evidence type="ECO:0000313" key="3">
    <source>
        <dbReference type="EMBL" id="KIM54816.1"/>
    </source>
</evidence>
<reference evidence="4" key="2">
    <citation type="submission" date="2015-01" db="EMBL/GenBank/DDBJ databases">
        <title>Evolutionary Origins and Diversification of the Mycorrhizal Mutualists.</title>
        <authorList>
            <consortium name="DOE Joint Genome Institute"/>
            <consortium name="Mycorrhizal Genomics Consortium"/>
            <person name="Kohler A."/>
            <person name="Kuo A."/>
            <person name="Nagy L.G."/>
            <person name="Floudas D."/>
            <person name="Copeland A."/>
            <person name="Barry K.W."/>
            <person name="Cichocki N."/>
            <person name="Veneault-Fourrey C."/>
            <person name="LaButti K."/>
            <person name="Lindquist E.A."/>
            <person name="Lipzen A."/>
            <person name="Lundell T."/>
            <person name="Morin E."/>
            <person name="Murat C."/>
            <person name="Riley R."/>
            <person name="Ohm R."/>
            <person name="Sun H."/>
            <person name="Tunlid A."/>
            <person name="Henrissat B."/>
            <person name="Grigoriev I.V."/>
            <person name="Hibbett D.S."/>
            <person name="Martin F."/>
        </authorList>
    </citation>
    <scope>NUCLEOTIDE SEQUENCE [LARGE SCALE GENOMIC DNA]</scope>
    <source>
        <strain evidence="4">Foug A</strain>
    </source>
</reference>
<evidence type="ECO:0000259" key="2">
    <source>
        <dbReference type="PROSITE" id="PS50112"/>
    </source>
</evidence>
<dbReference type="EMBL" id="KN822146">
    <property type="protein sequence ID" value="KIM54816.1"/>
    <property type="molecule type" value="Genomic_DNA"/>
</dbReference>
<dbReference type="OrthoDB" id="411251at2759"/>
<proteinExistence type="predicted"/>
<dbReference type="PROSITE" id="PS50112">
    <property type="entry name" value="PAS"/>
    <property type="match status" value="1"/>
</dbReference>
<evidence type="ECO:0000313" key="4">
    <source>
        <dbReference type="Proteomes" id="UP000053989"/>
    </source>
</evidence>
<feature type="domain" description="PAS" evidence="2">
    <location>
        <begin position="11"/>
        <end position="68"/>
    </location>
</feature>
<dbReference type="InParanoid" id="A0A0C3DFE7"/>
<feature type="compositionally biased region" description="Basic and acidic residues" evidence="1">
    <location>
        <begin position="265"/>
        <end position="278"/>
    </location>
</feature>
<dbReference type="Pfam" id="PF08447">
    <property type="entry name" value="PAS_3"/>
    <property type="match status" value="1"/>
</dbReference>
<dbReference type="STRING" id="1036808.A0A0C3DFE7"/>